<evidence type="ECO:0000256" key="2">
    <source>
        <dbReference type="ARBA" id="ARBA00023015"/>
    </source>
</evidence>
<keyword evidence="3" id="KW-0238">DNA-binding</keyword>
<evidence type="ECO:0000313" key="6">
    <source>
        <dbReference type="EMBL" id="KPH86135.1"/>
    </source>
</evidence>
<dbReference type="PANTHER" id="PTHR30537">
    <property type="entry name" value="HTH-TYPE TRANSCRIPTIONAL REGULATOR"/>
    <property type="match status" value="1"/>
</dbReference>
<sequence length="306" mass="33340">MDFIQQLRIFVAVVDNGSFSRAAEALRMARPSVTKAVNALEDEVGARLLHRTTRRSSLTTEGERFYDRATRLLTEISDAKNLFGGSSFTPRGRLRVDIPVALSRPLIINRIPEFKQLYPDVDIILGVSDQPVDLIADGVDCVLRIGELAPTSMIARKIASITMVVCGSPGYLSANGTPETVEDLRGHQAVNYFSGRGHRPMAWALPGDTGLPQFALRSSIMINDTDAFVACALNGLGLIQVPGLVVAEHLVSGALVEVVPYMKAIRWPLSIMYPNRQHLAPQVRAFIDWVAGVVSDAAGEWLHPTG</sequence>
<dbReference type="AlphaFoldDB" id="A0A0N1FMY8"/>
<gene>
    <name evidence="6" type="ORF">GLUCOINTEAF2_0202989</name>
</gene>
<dbReference type="Gene3D" id="1.10.10.10">
    <property type="entry name" value="Winged helix-like DNA-binding domain superfamily/Winged helix DNA-binding domain"/>
    <property type="match status" value="1"/>
</dbReference>
<dbReference type="GO" id="GO:0003700">
    <property type="term" value="F:DNA-binding transcription factor activity"/>
    <property type="evidence" value="ECO:0007669"/>
    <property type="project" value="InterPro"/>
</dbReference>
<evidence type="ECO:0000256" key="4">
    <source>
        <dbReference type="ARBA" id="ARBA00023163"/>
    </source>
</evidence>
<dbReference type="Proteomes" id="UP000031553">
    <property type="component" value="Unassembled WGS sequence"/>
</dbReference>
<evidence type="ECO:0000259" key="5">
    <source>
        <dbReference type="PROSITE" id="PS50931"/>
    </source>
</evidence>
<dbReference type="GO" id="GO:0006351">
    <property type="term" value="P:DNA-templated transcription"/>
    <property type="evidence" value="ECO:0007669"/>
    <property type="project" value="TreeGrafter"/>
</dbReference>
<name>A0A0N1FMY8_9PROT</name>
<evidence type="ECO:0000313" key="7">
    <source>
        <dbReference type="Proteomes" id="UP000031553"/>
    </source>
</evidence>
<dbReference type="InterPro" id="IPR036390">
    <property type="entry name" value="WH_DNA-bd_sf"/>
</dbReference>
<dbReference type="OrthoDB" id="9813056at2"/>
<dbReference type="CDD" id="cd08472">
    <property type="entry name" value="PBP2_CrgA_like_3"/>
    <property type="match status" value="1"/>
</dbReference>
<dbReference type="FunFam" id="1.10.10.10:FF:000001">
    <property type="entry name" value="LysR family transcriptional regulator"/>
    <property type="match status" value="1"/>
</dbReference>
<reference evidence="6 7" key="1">
    <citation type="submission" date="2015-07" db="EMBL/GenBank/DDBJ databases">
        <title>Draft Genome Sequence of Komagataeibacter intermedius Strain AF2, Isolated from Kombucha Tea.</title>
        <authorList>
            <person name="Santos R.A."/>
            <person name="Berretta A.A."/>
            <person name="Barud H.S."/>
            <person name="Ribeiro S.J."/>
            <person name="Gonzalez-Garcia L.N."/>
            <person name="Zucchi T.D."/>
            <person name="Goldman G.H."/>
            <person name="Riano-Pachon D.M."/>
        </authorList>
    </citation>
    <scope>NUCLEOTIDE SEQUENCE [LARGE SCALE GENOMIC DNA]</scope>
    <source>
        <strain evidence="6 7">AF2</strain>
    </source>
</reference>
<proteinExistence type="inferred from homology"/>
<dbReference type="PROSITE" id="PS50931">
    <property type="entry name" value="HTH_LYSR"/>
    <property type="match status" value="1"/>
</dbReference>
<keyword evidence="2" id="KW-0805">Transcription regulation</keyword>
<dbReference type="InterPro" id="IPR000847">
    <property type="entry name" value="LysR_HTH_N"/>
</dbReference>
<evidence type="ECO:0000256" key="1">
    <source>
        <dbReference type="ARBA" id="ARBA00009437"/>
    </source>
</evidence>
<dbReference type="SUPFAM" id="SSF46785">
    <property type="entry name" value="Winged helix' DNA-binding domain"/>
    <property type="match status" value="1"/>
</dbReference>
<comment type="similarity">
    <text evidence="1">Belongs to the LysR transcriptional regulatory family.</text>
</comment>
<evidence type="ECO:0000256" key="3">
    <source>
        <dbReference type="ARBA" id="ARBA00023125"/>
    </source>
</evidence>
<keyword evidence="4" id="KW-0804">Transcription</keyword>
<dbReference type="InterPro" id="IPR058163">
    <property type="entry name" value="LysR-type_TF_proteobact-type"/>
</dbReference>
<dbReference type="PRINTS" id="PR00039">
    <property type="entry name" value="HTHLYSR"/>
</dbReference>
<dbReference type="RefSeq" id="WP_039733142.1">
    <property type="nucleotide sequence ID" value="NZ_JUFX02000212.1"/>
</dbReference>
<dbReference type="Pfam" id="PF00126">
    <property type="entry name" value="HTH_1"/>
    <property type="match status" value="1"/>
</dbReference>
<protein>
    <submittedName>
        <fullName evidence="6">Transcriptional regulator</fullName>
    </submittedName>
</protein>
<organism evidence="6 7">
    <name type="scientific">Komagataeibacter intermedius AF2</name>
    <dbReference type="NCBI Taxonomy" id="1458464"/>
    <lineage>
        <taxon>Bacteria</taxon>
        <taxon>Pseudomonadati</taxon>
        <taxon>Pseudomonadota</taxon>
        <taxon>Alphaproteobacteria</taxon>
        <taxon>Acetobacterales</taxon>
        <taxon>Acetobacteraceae</taxon>
        <taxon>Komagataeibacter</taxon>
    </lineage>
</organism>
<dbReference type="InterPro" id="IPR036388">
    <property type="entry name" value="WH-like_DNA-bd_sf"/>
</dbReference>
<accession>A0A0N1FMY8</accession>
<dbReference type="PANTHER" id="PTHR30537:SF72">
    <property type="entry name" value="LYSR FAMILY TRANSCRIPTIONAL REGULATOR"/>
    <property type="match status" value="1"/>
</dbReference>
<dbReference type="Gene3D" id="3.40.190.290">
    <property type="match status" value="1"/>
</dbReference>
<dbReference type="GO" id="GO:0043565">
    <property type="term" value="F:sequence-specific DNA binding"/>
    <property type="evidence" value="ECO:0007669"/>
    <property type="project" value="TreeGrafter"/>
</dbReference>
<comment type="caution">
    <text evidence="6">The sequence shown here is derived from an EMBL/GenBank/DDBJ whole genome shotgun (WGS) entry which is preliminary data.</text>
</comment>
<dbReference type="EMBL" id="JUFX02000212">
    <property type="protein sequence ID" value="KPH86135.1"/>
    <property type="molecule type" value="Genomic_DNA"/>
</dbReference>
<dbReference type="Pfam" id="PF03466">
    <property type="entry name" value="LysR_substrate"/>
    <property type="match status" value="1"/>
</dbReference>
<dbReference type="SUPFAM" id="SSF53850">
    <property type="entry name" value="Periplasmic binding protein-like II"/>
    <property type="match status" value="1"/>
</dbReference>
<feature type="domain" description="HTH lysR-type" evidence="5">
    <location>
        <begin position="1"/>
        <end position="59"/>
    </location>
</feature>
<dbReference type="InterPro" id="IPR005119">
    <property type="entry name" value="LysR_subst-bd"/>
</dbReference>